<dbReference type="InterPro" id="IPR014039">
    <property type="entry name" value="Transl_elong_EFTs/EF1B_dimer"/>
</dbReference>
<organism evidence="7 8">
    <name type="scientific">Dyadobacter soli</name>
    <dbReference type="NCBI Taxonomy" id="659014"/>
    <lineage>
        <taxon>Bacteria</taxon>
        <taxon>Pseudomonadati</taxon>
        <taxon>Bacteroidota</taxon>
        <taxon>Cytophagia</taxon>
        <taxon>Cytophagales</taxon>
        <taxon>Spirosomataceae</taxon>
        <taxon>Dyadobacter</taxon>
    </lineage>
</organism>
<proteinExistence type="inferred from homology"/>
<dbReference type="NCBIfam" id="TIGR00116">
    <property type="entry name" value="tsf"/>
    <property type="match status" value="1"/>
</dbReference>
<dbReference type="SUPFAM" id="SSF54713">
    <property type="entry name" value="Elongation factor Ts (EF-Ts), dimerisation domain"/>
    <property type="match status" value="2"/>
</dbReference>
<dbReference type="PANTHER" id="PTHR11741">
    <property type="entry name" value="ELONGATION FACTOR TS"/>
    <property type="match status" value="1"/>
</dbReference>
<accession>A0A1G7F8J2</accession>
<dbReference type="PANTHER" id="PTHR11741:SF0">
    <property type="entry name" value="ELONGATION FACTOR TS, MITOCHONDRIAL"/>
    <property type="match status" value="1"/>
</dbReference>
<dbReference type="GO" id="GO:0005737">
    <property type="term" value="C:cytoplasm"/>
    <property type="evidence" value="ECO:0007669"/>
    <property type="project" value="UniProtKB-SubCell"/>
</dbReference>
<dbReference type="InterPro" id="IPR018101">
    <property type="entry name" value="Transl_elong_Ts_CS"/>
</dbReference>
<dbReference type="AlphaFoldDB" id="A0A1G7F8J2"/>
<name>A0A1G7F8J2_9BACT</name>
<comment type="similarity">
    <text evidence="1 5">Belongs to the EF-Ts family.</text>
</comment>
<dbReference type="HAMAP" id="MF_00050">
    <property type="entry name" value="EF_Ts"/>
    <property type="match status" value="1"/>
</dbReference>
<dbReference type="RefSeq" id="WP_090149636.1">
    <property type="nucleotide sequence ID" value="NZ_FNAN01000006.1"/>
</dbReference>
<dbReference type="InterPro" id="IPR009060">
    <property type="entry name" value="UBA-like_sf"/>
</dbReference>
<dbReference type="FunFam" id="1.10.8.10:FF:000001">
    <property type="entry name" value="Elongation factor Ts"/>
    <property type="match status" value="1"/>
</dbReference>
<dbReference type="Gene3D" id="1.10.8.10">
    <property type="entry name" value="DNA helicase RuvA subunit, C-terminal domain"/>
    <property type="match status" value="1"/>
</dbReference>
<dbReference type="Gene3D" id="3.30.479.20">
    <property type="entry name" value="Elongation factor Ts, dimerisation domain"/>
    <property type="match status" value="2"/>
</dbReference>
<dbReference type="STRING" id="659014.SAMN04487996_106302"/>
<evidence type="ECO:0000256" key="1">
    <source>
        <dbReference type="ARBA" id="ARBA00005532"/>
    </source>
</evidence>
<evidence type="ECO:0000256" key="3">
    <source>
        <dbReference type="ARBA" id="ARBA00022768"/>
    </source>
</evidence>
<dbReference type="CDD" id="cd14275">
    <property type="entry name" value="UBA_EF-Ts"/>
    <property type="match status" value="1"/>
</dbReference>
<evidence type="ECO:0000259" key="6">
    <source>
        <dbReference type="Pfam" id="PF00889"/>
    </source>
</evidence>
<keyword evidence="8" id="KW-1185">Reference proteome</keyword>
<evidence type="ECO:0000313" key="8">
    <source>
        <dbReference type="Proteomes" id="UP000198748"/>
    </source>
</evidence>
<dbReference type="Pfam" id="PF00889">
    <property type="entry name" value="EF_TS"/>
    <property type="match status" value="1"/>
</dbReference>
<dbReference type="InterPro" id="IPR001816">
    <property type="entry name" value="Transl_elong_EFTs/EF1B"/>
</dbReference>
<protein>
    <recommendedName>
        <fullName evidence="2 5">Elongation factor Ts</fullName>
        <shortName evidence="5">EF-Ts</shortName>
    </recommendedName>
</protein>
<keyword evidence="5" id="KW-0963">Cytoplasm</keyword>
<gene>
    <name evidence="5" type="primary">tsf</name>
    <name evidence="7" type="ORF">SAMN04487996_106302</name>
</gene>
<dbReference type="Proteomes" id="UP000198748">
    <property type="component" value="Unassembled WGS sequence"/>
</dbReference>
<dbReference type="InterPro" id="IPR036402">
    <property type="entry name" value="EF-Ts_dimer_sf"/>
</dbReference>
<sequence length="278" mass="29645">MAITAQDVNKLRQMTGAGMMDCKKALQEADGDFDKAVDILRKQGQKVAAKRADNAVSEGTVLINISEDGTNGKLVALACETEPVSNVEDFKNLAQSILDKAVADNIADKDALLAATLADGRPVAEHMVELTGKLGEKLEISAYENVSADKVVPYIHSNGKLGVLVAFAGVNGTDVAELGKDVAMQIAAMKPVALDKDGIDAATIEREIEVGKEQARAEGKPEAMLEKIAQGKLQKFYKDSTLLNQEFVKDSSLTIRQLLEKTSKGLTVTSFKRVAIGG</sequence>
<evidence type="ECO:0000313" key="7">
    <source>
        <dbReference type="EMBL" id="SDE72156.1"/>
    </source>
</evidence>
<dbReference type="PROSITE" id="PS01126">
    <property type="entry name" value="EF_TS_1"/>
    <property type="match status" value="1"/>
</dbReference>
<feature type="domain" description="Translation elongation factor EFTs/EF1B dimerisation" evidence="6">
    <location>
        <begin position="73"/>
        <end position="277"/>
    </location>
</feature>
<comment type="subcellular location">
    <subcellularLocation>
        <location evidence="5">Cytoplasm</location>
    </subcellularLocation>
</comment>
<dbReference type="Gene3D" id="1.10.286.20">
    <property type="match status" value="1"/>
</dbReference>
<evidence type="ECO:0000256" key="5">
    <source>
        <dbReference type="HAMAP-Rule" id="MF_00050"/>
    </source>
</evidence>
<comment type="caution">
    <text evidence="5">Lacks conserved residue(s) required for the propagation of feature annotation.</text>
</comment>
<evidence type="ECO:0000256" key="2">
    <source>
        <dbReference type="ARBA" id="ARBA00016956"/>
    </source>
</evidence>
<reference evidence="8" key="1">
    <citation type="submission" date="2016-10" db="EMBL/GenBank/DDBJ databases">
        <authorList>
            <person name="Varghese N."/>
            <person name="Submissions S."/>
        </authorList>
    </citation>
    <scope>NUCLEOTIDE SEQUENCE [LARGE SCALE GENOMIC DNA]</scope>
    <source>
        <strain evidence="8">DSM 25329</strain>
    </source>
</reference>
<dbReference type="SUPFAM" id="SSF46934">
    <property type="entry name" value="UBA-like"/>
    <property type="match status" value="1"/>
</dbReference>
<dbReference type="EMBL" id="FNAN01000006">
    <property type="protein sequence ID" value="SDE72156.1"/>
    <property type="molecule type" value="Genomic_DNA"/>
</dbReference>
<evidence type="ECO:0000256" key="4">
    <source>
        <dbReference type="ARBA" id="ARBA00022917"/>
    </source>
</evidence>
<keyword evidence="4 5" id="KW-0648">Protein biosynthesis</keyword>
<comment type="function">
    <text evidence="5">Associates with the EF-Tu.GDP complex and induces the exchange of GDP to GTP. It remains bound to the aminoacyl-tRNA.EF-Tu.GTP complex up to the GTP hydrolysis stage on the ribosome.</text>
</comment>
<keyword evidence="3 5" id="KW-0251">Elongation factor</keyword>
<dbReference type="OrthoDB" id="9808348at2"/>
<dbReference type="GO" id="GO:0003746">
    <property type="term" value="F:translation elongation factor activity"/>
    <property type="evidence" value="ECO:0007669"/>
    <property type="project" value="UniProtKB-UniRule"/>
</dbReference>